<name>B8HJX7_CYAP4</name>
<dbReference type="EC" id="2.7.13.3" evidence="3"/>
<dbReference type="Pfam" id="PF00512">
    <property type="entry name" value="HisKA"/>
    <property type="match status" value="1"/>
</dbReference>
<dbReference type="HOGENOM" id="CLU_256762_0_0_3"/>
<dbReference type="Gene3D" id="1.10.287.130">
    <property type="match status" value="1"/>
</dbReference>
<dbReference type="Pfam" id="PF00072">
    <property type="entry name" value="Response_reg"/>
    <property type="match status" value="2"/>
</dbReference>
<evidence type="ECO:0000256" key="3">
    <source>
        <dbReference type="ARBA" id="ARBA00012438"/>
    </source>
</evidence>
<dbReference type="EMBL" id="CP001344">
    <property type="protein sequence ID" value="ACL46727.1"/>
    <property type="molecule type" value="Genomic_DNA"/>
</dbReference>
<gene>
    <name evidence="16" type="ordered locus">Cyan7425_4417</name>
</gene>
<reference evidence="16" key="1">
    <citation type="submission" date="2009-01" db="EMBL/GenBank/DDBJ databases">
        <title>Complete sequence of chromosome Cyanothece sp. PCC 7425.</title>
        <authorList>
            <consortium name="US DOE Joint Genome Institute"/>
            <person name="Lucas S."/>
            <person name="Copeland A."/>
            <person name="Lapidus A."/>
            <person name="Glavina del Rio T."/>
            <person name="Dalin E."/>
            <person name="Tice H."/>
            <person name="Bruce D."/>
            <person name="Goodwin L."/>
            <person name="Pitluck S."/>
            <person name="Sims D."/>
            <person name="Meineke L."/>
            <person name="Brettin T."/>
            <person name="Detter J.C."/>
            <person name="Han C."/>
            <person name="Larimer F."/>
            <person name="Land M."/>
            <person name="Hauser L."/>
            <person name="Kyrpides N."/>
            <person name="Ovchinnikova G."/>
            <person name="Liberton M."/>
            <person name="Stoeckel J."/>
            <person name="Banerjee A."/>
            <person name="Singh A."/>
            <person name="Page L."/>
            <person name="Sato H."/>
            <person name="Zhao L."/>
            <person name="Sherman L."/>
            <person name="Pakrasi H."/>
            <person name="Richardson P."/>
        </authorList>
    </citation>
    <scope>NUCLEOTIDE SEQUENCE</scope>
    <source>
        <strain evidence="16">PCC 7425</strain>
    </source>
</reference>
<dbReference type="InterPro" id="IPR003018">
    <property type="entry name" value="GAF"/>
</dbReference>
<dbReference type="CDD" id="cd16922">
    <property type="entry name" value="HATPase_EvgS-ArcB-TorS-like"/>
    <property type="match status" value="1"/>
</dbReference>
<keyword evidence="4 9" id="KW-0597">Phosphoprotein</keyword>
<dbReference type="InterPro" id="IPR003594">
    <property type="entry name" value="HATPase_dom"/>
</dbReference>
<evidence type="ECO:0000259" key="15">
    <source>
        <dbReference type="PROSITE" id="PS50113"/>
    </source>
</evidence>
<feature type="modified residue" description="4-aspartylphosphate" evidence="9">
    <location>
        <position position="1471"/>
    </location>
</feature>
<feature type="domain" description="PAC" evidence="15">
    <location>
        <begin position="541"/>
        <end position="593"/>
    </location>
</feature>
<dbReference type="PROSITE" id="PS50112">
    <property type="entry name" value="PAS"/>
    <property type="match status" value="4"/>
</dbReference>
<keyword evidence="10" id="KW-0175">Coiled coil</keyword>
<dbReference type="PROSITE" id="PS50109">
    <property type="entry name" value="HIS_KIN"/>
    <property type="match status" value="1"/>
</dbReference>
<dbReference type="Pfam" id="PF13426">
    <property type="entry name" value="PAS_9"/>
    <property type="match status" value="2"/>
</dbReference>
<evidence type="ECO:0000259" key="13">
    <source>
        <dbReference type="PROSITE" id="PS50110"/>
    </source>
</evidence>
<dbReference type="SMART" id="SM00065">
    <property type="entry name" value="GAF"/>
    <property type="match status" value="2"/>
</dbReference>
<protein>
    <recommendedName>
        <fullName evidence="8">Circadian input-output histidine kinase CikA</fullName>
        <ecNumber evidence="3">2.7.13.3</ecNumber>
    </recommendedName>
</protein>
<dbReference type="SUPFAM" id="SSF55785">
    <property type="entry name" value="PYP-like sensor domain (PAS domain)"/>
    <property type="match status" value="5"/>
</dbReference>
<dbReference type="FunFam" id="3.30.565.10:FF:000010">
    <property type="entry name" value="Sensor histidine kinase RcsC"/>
    <property type="match status" value="1"/>
</dbReference>
<dbReference type="eggNOG" id="COG0784">
    <property type="taxonomic scope" value="Bacteria"/>
</dbReference>
<dbReference type="InterPro" id="IPR001789">
    <property type="entry name" value="Sig_transdc_resp-reg_receiver"/>
</dbReference>
<evidence type="ECO:0000256" key="4">
    <source>
        <dbReference type="ARBA" id="ARBA00022553"/>
    </source>
</evidence>
<dbReference type="eggNOG" id="COG3706">
    <property type="taxonomic scope" value="Bacteria"/>
</dbReference>
<dbReference type="SUPFAM" id="SSF52172">
    <property type="entry name" value="CheY-like"/>
    <property type="match status" value="2"/>
</dbReference>
<sequence length="1548" mass="173060">MTQDHQPTILIIDDSEADREAYRRYLGEDPDYSYRILEAGSGQQGLNLWQQNRPDLVLLDYRLPDLDGLEFLAQLHADQLPAQPASAVATPPSYLPVIVVTGQGNEAIAVQAMKAGAQDYLIKGQMTPTGLQRVVHEVMEKVQLRTQLQQRLERERIVAQITRQIHHSLALNDIFQAAVADVRQFLQADRVLILRLQSEGWGTVVAESVGEGWMSLLSTALYDPCLQDTQIEPYRQDTVTSKPDILNGNLAPCYIELLSQLQVRANLVIPILQDNHLWGMLIAHQCAAPRQWQSLEIELLQEVATQVGIALQQSDLHRQTQKELLERIQAEESLRNSEERFRQLAENINAVFWIREAAEDRVSYVSPAYQRLWGLNPEELYTDPQVWVNYIHPDDREVVAQAFAQKAAIGQFDQEYRIVLPDGSLHWVRDRCFPLYDQTGQVYRFTGIAEDVTATKQVEVALRDSEQRNELAMSVARMFSFEWEPSTDRVRRSSQCHAILPASGILTTEDTGYNFFQHIHPDDRDRFIALLQSLTPENPTYRTTYRLVGPDQVIVSLEESARALFDAQGKLNRLIGIVGDVSERQRMELELQTSKAQLQQQLAELESIYQSAPIGLTVLDRELRFVRINQRLADINGVPVEAHLGRTVREVLPDLGNTAESLLRPILETGEPLLNVELRGQTPAQPGVERVWMEHFLPLKQDDQVIGISVVCEEITERLQAEKSIADNEARLRGFVESNVVGILYGDIYGKIAEANDELLRIIGYTRAELQSGSISWIDLTPPEHLSLDQEAIAEARLRGACTPYEKEYIRKDGSRVPVLVGYSLVGEAREESVAFILDLSDRKRDEEALRQLNLLIELSYEPILVWNLEQGIILWNQGCEQLYGYTRTEAIGQNSHQLLQTLHPLPLPDFLAQLEQERQWTGEVTQTTRTGQQVIVESRQQLIETRGQKLVLETNLNITERKQAELEREQLLLRVQRYAQQLHGLTQAALAINSASTIPATLDLVTEQAYRIIGCHQAVTSLTLGQNWAQSIHAIYLSDKYAHWRNYEAKPDGSGIYALVGQFNRPLRLTQTELESHPNWRGFSQAADHHPPLRGWLAAPLVGRDGHNLGLIQLSDKYEGEFSEADETILVQLAQMAAVAIENTRLYQAEQEARAAAERTNRIKDEFLAILSHELRSPLNPILGWSQLLQNRPFDAATTQQALTTIERNARLQIQLIDDLLDVARILRGKLNMETSPVDLVAVIEAAIDTVKTAALAKSIHLELDLAQIGPVCGDATRLQQIVWNLLSNAIKFTPQGGRVEVRLGEVEGEAGTDQTVPSPHFAKLTVTDTGKGISPDFLPHIFESFRQEDASTTRKYGGLGLGLAIVRSLVEAHGGTIWADSAGEGQGATFTVCFPLLTPTPAQELPSPPPEQELNLRGIRILAVDDEADTRALLAAMLTQYGAEVITVGSAATALATLPSFAADVLISDIGMPEMDGIALLQQIRALPPEQGGQIPAIALTAYAGESNQQQSLQAGFQCHLDKPIEPWQLLQTIATLARGVENRES</sequence>
<dbReference type="eggNOG" id="COG4251">
    <property type="taxonomic scope" value="Bacteria"/>
</dbReference>
<comment type="similarity">
    <text evidence="2">In the N-terminal section; belongs to the phytochrome family.</text>
</comment>
<dbReference type="Gene3D" id="3.30.450.20">
    <property type="entry name" value="PAS domain"/>
    <property type="match status" value="5"/>
</dbReference>
<keyword evidence="5 16" id="KW-0808">Transferase</keyword>
<feature type="domain" description="Response regulatory" evidence="13">
    <location>
        <begin position="1422"/>
        <end position="1540"/>
    </location>
</feature>
<dbReference type="SMART" id="SM00091">
    <property type="entry name" value="PAS"/>
    <property type="match status" value="5"/>
</dbReference>
<dbReference type="InterPro" id="IPR001610">
    <property type="entry name" value="PAC"/>
</dbReference>
<dbReference type="InterPro" id="IPR013656">
    <property type="entry name" value="PAS_4"/>
</dbReference>
<feature type="domain" description="PAS" evidence="14">
    <location>
        <begin position="337"/>
        <end position="411"/>
    </location>
</feature>
<dbReference type="InterPro" id="IPR029016">
    <property type="entry name" value="GAF-like_dom_sf"/>
</dbReference>
<dbReference type="InterPro" id="IPR036890">
    <property type="entry name" value="HATPase_C_sf"/>
</dbReference>
<dbReference type="KEGG" id="cyn:Cyan7425_4417"/>
<dbReference type="InterPro" id="IPR036097">
    <property type="entry name" value="HisK_dim/P_sf"/>
</dbReference>
<accession>B8HJX7</accession>
<dbReference type="SMART" id="SM00448">
    <property type="entry name" value="REC"/>
    <property type="match status" value="2"/>
</dbReference>
<dbReference type="PROSITE" id="PS50113">
    <property type="entry name" value="PAC"/>
    <property type="match status" value="2"/>
</dbReference>
<dbReference type="SMART" id="SM00086">
    <property type="entry name" value="PAC"/>
    <property type="match status" value="4"/>
</dbReference>
<evidence type="ECO:0000256" key="5">
    <source>
        <dbReference type="ARBA" id="ARBA00022679"/>
    </source>
</evidence>
<dbReference type="OrthoDB" id="5555607at2"/>
<dbReference type="PROSITE" id="PS50110">
    <property type="entry name" value="RESPONSE_REGULATORY"/>
    <property type="match status" value="2"/>
</dbReference>
<dbReference type="eggNOG" id="COG2205">
    <property type="taxonomic scope" value="Bacteria"/>
</dbReference>
<dbReference type="InterPro" id="IPR003661">
    <property type="entry name" value="HisK_dim/P_dom"/>
</dbReference>
<dbReference type="InterPro" id="IPR011006">
    <property type="entry name" value="CheY-like_superfamily"/>
</dbReference>
<feature type="domain" description="Response regulatory" evidence="13">
    <location>
        <begin position="8"/>
        <end position="138"/>
    </location>
</feature>
<dbReference type="PRINTS" id="PR00344">
    <property type="entry name" value="BCTRLSENSOR"/>
</dbReference>
<dbReference type="CDD" id="cd17580">
    <property type="entry name" value="REC_2_DhkD-like"/>
    <property type="match status" value="1"/>
</dbReference>
<dbReference type="eggNOG" id="COG2202">
    <property type="taxonomic scope" value="Bacteria"/>
</dbReference>
<dbReference type="SMART" id="SM00388">
    <property type="entry name" value="HisKA"/>
    <property type="match status" value="1"/>
</dbReference>
<evidence type="ECO:0000256" key="1">
    <source>
        <dbReference type="ARBA" id="ARBA00000085"/>
    </source>
</evidence>
<dbReference type="PANTHER" id="PTHR43547">
    <property type="entry name" value="TWO-COMPONENT HISTIDINE KINASE"/>
    <property type="match status" value="1"/>
</dbReference>
<dbReference type="InterPro" id="IPR005467">
    <property type="entry name" value="His_kinase_dom"/>
</dbReference>
<feature type="domain" description="PAS" evidence="14">
    <location>
        <begin position="601"/>
        <end position="670"/>
    </location>
</feature>
<dbReference type="Gene3D" id="3.40.50.2300">
    <property type="match status" value="2"/>
</dbReference>
<evidence type="ECO:0000256" key="2">
    <source>
        <dbReference type="ARBA" id="ARBA00006402"/>
    </source>
</evidence>
<dbReference type="InterPro" id="IPR000014">
    <property type="entry name" value="PAS"/>
</dbReference>
<proteinExistence type="inferred from homology"/>
<dbReference type="PROSITE" id="PS50046">
    <property type="entry name" value="PHYTOCHROME_2"/>
    <property type="match status" value="1"/>
</dbReference>
<feature type="modified residue" description="4-aspartylphosphate" evidence="9">
    <location>
        <position position="60"/>
    </location>
</feature>
<keyword evidence="6 16" id="KW-0418">Kinase</keyword>
<feature type="domain" description="PAC" evidence="15">
    <location>
        <begin position="412"/>
        <end position="464"/>
    </location>
</feature>
<dbReference type="InterPro" id="IPR000700">
    <property type="entry name" value="PAS-assoc_C"/>
</dbReference>
<evidence type="ECO:0000256" key="7">
    <source>
        <dbReference type="ARBA" id="ARBA00023012"/>
    </source>
</evidence>
<dbReference type="Pfam" id="PF08448">
    <property type="entry name" value="PAS_4"/>
    <property type="match status" value="1"/>
</dbReference>
<organism evidence="16">
    <name type="scientific">Cyanothece sp. (strain PCC 7425 / ATCC 29141)</name>
    <dbReference type="NCBI Taxonomy" id="395961"/>
    <lineage>
        <taxon>Bacteria</taxon>
        <taxon>Bacillati</taxon>
        <taxon>Cyanobacteriota</taxon>
        <taxon>Cyanophyceae</taxon>
        <taxon>Gomontiellales</taxon>
        <taxon>Cyanothecaceae</taxon>
        <taxon>Cyanothece</taxon>
    </lineage>
</organism>
<feature type="domain" description="Phytochrome chromophore attachment site" evidence="11">
    <location>
        <begin position="170"/>
        <end position="306"/>
    </location>
</feature>
<dbReference type="SUPFAM" id="SSF55874">
    <property type="entry name" value="ATPase domain of HSP90 chaperone/DNA topoisomerase II/histidine kinase"/>
    <property type="match status" value="1"/>
</dbReference>
<dbReference type="SUPFAM" id="SSF55781">
    <property type="entry name" value="GAF domain-like"/>
    <property type="match status" value="2"/>
</dbReference>
<feature type="domain" description="Histidine kinase" evidence="12">
    <location>
        <begin position="1171"/>
        <end position="1400"/>
    </location>
</feature>
<dbReference type="InterPro" id="IPR004358">
    <property type="entry name" value="Sig_transdc_His_kin-like_C"/>
</dbReference>
<evidence type="ECO:0000256" key="6">
    <source>
        <dbReference type="ARBA" id="ARBA00022777"/>
    </source>
</evidence>
<dbReference type="InterPro" id="IPR016132">
    <property type="entry name" value="Phyto_chromo_attachment"/>
</dbReference>
<dbReference type="NCBIfam" id="TIGR00229">
    <property type="entry name" value="sensory_box"/>
    <property type="match status" value="4"/>
</dbReference>
<dbReference type="Pfam" id="PF08447">
    <property type="entry name" value="PAS_3"/>
    <property type="match status" value="2"/>
</dbReference>
<evidence type="ECO:0000256" key="8">
    <source>
        <dbReference type="ARBA" id="ARBA00074306"/>
    </source>
</evidence>
<dbReference type="Pfam" id="PF01590">
    <property type="entry name" value="GAF"/>
    <property type="match status" value="2"/>
</dbReference>
<feature type="domain" description="PAS" evidence="14">
    <location>
        <begin position="728"/>
        <end position="800"/>
    </location>
</feature>
<dbReference type="CDD" id="cd00130">
    <property type="entry name" value="PAS"/>
    <property type="match status" value="4"/>
</dbReference>
<dbReference type="Gene3D" id="3.30.565.10">
    <property type="entry name" value="Histidine kinase-like ATPase, C-terminal domain"/>
    <property type="match status" value="1"/>
</dbReference>
<dbReference type="SMART" id="SM00387">
    <property type="entry name" value="HATPase_c"/>
    <property type="match status" value="1"/>
</dbReference>
<evidence type="ECO:0000256" key="9">
    <source>
        <dbReference type="PROSITE-ProRule" id="PRU00169"/>
    </source>
</evidence>
<dbReference type="GO" id="GO:0000155">
    <property type="term" value="F:phosphorelay sensor kinase activity"/>
    <property type="evidence" value="ECO:0007669"/>
    <property type="project" value="InterPro"/>
</dbReference>
<dbReference type="STRING" id="395961.Cyan7425_4417"/>
<dbReference type="SUPFAM" id="SSF47384">
    <property type="entry name" value="Homodimeric domain of signal transducing histidine kinase"/>
    <property type="match status" value="1"/>
</dbReference>
<dbReference type="InterPro" id="IPR035965">
    <property type="entry name" value="PAS-like_dom_sf"/>
</dbReference>
<dbReference type="PANTHER" id="PTHR43547:SF2">
    <property type="entry name" value="HYBRID SIGNAL TRANSDUCTION HISTIDINE KINASE C"/>
    <property type="match status" value="1"/>
</dbReference>
<dbReference type="CDD" id="cd00082">
    <property type="entry name" value="HisKA"/>
    <property type="match status" value="1"/>
</dbReference>
<dbReference type="InterPro" id="IPR013655">
    <property type="entry name" value="PAS_fold_3"/>
</dbReference>
<keyword evidence="7" id="KW-0902">Two-component regulatory system</keyword>
<evidence type="ECO:0000259" key="14">
    <source>
        <dbReference type="PROSITE" id="PS50112"/>
    </source>
</evidence>
<feature type="domain" description="PAS" evidence="14">
    <location>
        <begin position="849"/>
        <end position="905"/>
    </location>
</feature>
<evidence type="ECO:0000256" key="10">
    <source>
        <dbReference type="SAM" id="Coils"/>
    </source>
</evidence>
<evidence type="ECO:0000259" key="12">
    <source>
        <dbReference type="PROSITE" id="PS50109"/>
    </source>
</evidence>
<dbReference type="Gene3D" id="3.30.450.40">
    <property type="match status" value="2"/>
</dbReference>
<dbReference type="Pfam" id="PF02518">
    <property type="entry name" value="HATPase_c"/>
    <property type="match status" value="1"/>
</dbReference>
<evidence type="ECO:0000259" key="11">
    <source>
        <dbReference type="PROSITE" id="PS50046"/>
    </source>
</evidence>
<comment type="catalytic activity">
    <reaction evidence="1">
        <text>ATP + protein L-histidine = ADP + protein N-phospho-L-histidine.</text>
        <dbReference type="EC" id="2.7.13.3"/>
    </reaction>
</comment>
<evidence type="ECO:0000313" key="16">
    <source>
        <dbReference type="EMBL" id="ACL46727.1"/>
    </source>
</evidence>
<feature type="coiled-coil region" evidence="10">
    <location>
        <begin position="950"/>
        <end position="982"/>
    </location>
</feature>